<dbReference type="EMBL" id="JBHLTN010000018">
    <property type="protein sequence ID" value="MFC0592723.1"/>
    <property type="molecule type" value="Genomic_DNA"/>
</dbReference>
<evidence type="ECO:0000313" key="2">
    <source>
        <dbReference type="EMBL" id="MFC0592723.1"/>
    </source>
</evidence>
<protein>
    <submittedName>
        <fullName evidence="2">MaoC family dehydratase</fullName>
    </submittedName>
</protein>
<name>A0ABV6PUU9_9BURK</name>
<dbReference type="CDD" id="cd03454">
    <property type="entry name" value="YdeM"/>
    <property type="match status" value="1"/>
</dbReference>
<dbReference type="PANTHER" id="PTHR43664:SF1">
    <property type="entry name" value="BETA-METHYLMALYL-COA DEHYDRATASE"/>
    <property type="match status" value="1"/>
</dbReference>
<dbReference type="Proteomes" id="UP001589834">
    <property type="component" value="Unassembled WGS sequence"/>
</dbReference>
<feature type="domain" description="MaoC-like" evidence="1">
    <location>
        <begin position="14"/>
        <end position="116"/>
    </location>
</feature>
<dbReference type="InterPro" id="IPR029069">
    <property type="entry name" value="HotDog_dom_sf"/>
</dbReference>
<dbReference type="Gene3D" id="3.10.129.10">
    <property type="entry name" value="Hotdog Thioesterase"/>
    <property type="match status" value="1"/>
</dbReference>
<reference evidence="2 3" key="1">
    <citation type="submission" date="2024-09" db="EMBL/GenBank/DDBJ databases">
        <authorList>
            <person name="Sun Q."/>
            <person name="Mori K."/>
        </authorList>
    </citation>
    <scope>NUCLEOTIDE SEQUENCE [LARGE SCALE GENOMIC DNA]</scope>
    <source>
        <strain evidence="2 3">NCAIM B.02336</strain>
    </source>
</reference>
<sequence>MPATEPRCLEDFEVGDRIETDAVTVTRDMIRAFAQQYDPQPMHLDEAAAQGTVFGELVGSGWQTLALTMRLLVDARLLGGTPIVGAEFKDMRFHAPMRPGDSLRASAEVLAIRPSKSRPERGFMDLKVTTTNAAGEPLVTQSWRLVVPSRAAAAP</sequence>
<evidence type="ECO:0000259" key="1">
    <source>
        <dbReference type="Pfam" id="PF01575"/>
    </source>
</evidence>
<accession>A0ABV6PUU9</accession>
<dbReference type="InterPro" id="IPR002539">
    <property type="entry name" value="MaoC-like_dom"/>
</dbReference>
<keyword evidence="3" id="KW-1185">Reference proteome</keyword>
<organism evidence="2 3">
    <name type="scientific">Ottowia pentelensis</name>
    <dbReference type="NCBI Taxonomy" id="511108"/>
    <lineage>
        <taxon>Bacteria</taxon>
        <taxon>Pseudomonadati</taxon>
        <taxon>Pseudomonadota</taxon>
        <taxon>Betaproteobacteria</taxon>
        <taxon>Burkholderiales</taxon>
        <taxon>Comamonadaceae</taxon>
        <taxon>Ottowia</taxon>
    </lineage>
</organism>
<dbReference type="Pfam" id="PF01575">
    <property type="entry name" value="MaoC_dehydratas"/>
    <property type="match status" value="1"/>
</dbReference>
<dbReference type="SUPFAM" id="SSF54637">
    <property type="entry name" value="Thioesterase/thiol ester dehydrase-isomerase"/>
    <property type="match status" value="1"/>
</dbReference>
<comment type="caution">
    <text evidence="2">The sequence shown here is derived from an EMBL/GenBank/DDBJ whole genome shotgun (WGS) entry which is preliminary data.</text>
</comment>
<proteinExistence type="predicted"/>
<evidence type="ECO:0000313" key="3">
    <source>
        <dbReference type="Proteomes" id="UP001589834"/>
    </source>
</evidence>
<dbReference type="PANTHER" id="PTHR43664">
    <property type="entry name" value="MONOAMINE OXIDASE-RELATED"/>
    <property type="match status" value="1"/>
</dbReference>
<gene>
    <name evidence="2" type="ORF">ACFFGG_09155</name>
</gene>
<dbReference type="InterPro" id="IPR052342">
    <property type="entry name" value="MCH/BMMD"/>
</dbReference>
<dbReference type="RefSeq" id="WP_377482420.1">
    <property type="nucleotide sequence ID" value="NZ_JBHLTN010000018.1"/>
</dbReference>